<evidence type="ECO:0000256" key="5">
    <source>
        <dbReference type="ARBA" id="ARBA00022723"/>
    </source>
</evidence>
<evidence type="ECO:0000256" key="6">
    <source>
        <dbReference type="ARBA" id="ARBA00022737"/>
    </source>
</evidence>
<evidence type="ECO:0000313" key="13">
    <source>
        <dbReference type="Proteomes" id="UP000502823"/>
    </source>
</evidence>
<gene>
    <name evidence="12" type="ORF">Cfor_10515</name>
</gene>
<dbReference type="InterPro" id="IPR013087">
    <property type="entry name" value="Znf_C2H2_type"/>
</dbReference>
<dbReference type="GO" id="GO:0034472">
    <property type="term" value="P:snRNA 3'-end processing"/>
    <property type="evidence" value="ECO:0007669"/>
    <property type="project" value="InterPro"/>
</dbReference>
<evidence type="ECO:0000256" key="2">
    <source>
        <dbReference type="ARBA" id="ARBA00004286"/>
    </source>
</evidence>
<dbReference type="GO" id="GO:0005694">
    <property type="term" value="C:chromosome"/>
    <property type="evidence" value="ECO:0007669"/>
    <property type="project" value="UniProtKB-SubCell"/>
</dbReference>
<dbReference type="InParanoid" id="A0A6L2PDG4"/>
<dbReference type="FunCoup" id="A0A6L2PDG4">
    <property type="interactions" value="1941"/>
</dbReference>
<dbReference type="Proteomes" id="UP000502823">
    <property type="component" value="Unassembled WGS sequence"/>
</dbReference>
<dbReference type="GO" id="GO:0008270">
    <property type="term" value="F:zinc ion binding"/>
    <property type="evidence" value="ECO:0007669"/>
    <property type="project" value="UniProtKB-KW"/>
</dbReference>
<evidence type="ECO:0000256" key="4">
    <source>
        <dbReference type="ARBA" id="ARBA00022454"/>
    </source>
</evidence>
<dbReference type="PANTHER" id="PTHR13350:SF1">
    <property type="entry name" value="INTEGRATOR COMPLEX SUBUNIT 8"/>
    <property type="match status" value="1"/>
</dbReference>
<keyword evidence="7 10" id="KW-0863">Zinc-finger</keyword>
<dbReference type="OrthoDB" id="64340at2759"/>
<organism evidence="12 13">
    <name type="scientific">Coptotermes formosanus</name>
    <name type="common">Formosan subterranean termite</name>
    <dbReference type="NCBI Taxonomy" id="36987"/>
    <lineage>
        <taxon>Eukaryota</taxon>
        <taxon>Metazoa</taxon>
        <taxon>Ecdysozoa</taxon>
        <taxon>Arthropoda</taxon>
        <taxon>Hexapoda</taxon>
        <taxon>Insecta</taxon>
        <taxon>Pterygota</taxon>
        <taxon>Neoptera</taxon>
        <taxon>Polyneoptera</taxon>
        <taxon>Dictyoptera</taxon>
        <taxon>Blattodea</taxon>
        <taxon>Blattoidea</taxon>
        <taxon>Termitoidae</taxon>
        <taxon>Rhinotermitidae</taxon>
        <taxon>Coptotermes</taxon>
    </lineage>
</organism>
<name>A0A6L2PDG4_COPFO</name>
<reference evidence="13" key="1">
    <citation type="submission" date="2020-01" db="EMBL/GenBank/DDBJ databases">
        <title>Draft genome sequence of the Termite Coptotermes fromosanus.</title>
        <authorList>
            <person name="Itakura S."/>
            <person name="Yosikawa Y."/>
            <person name="Umezawa K."/>
        </authorList>
    </citation>
    <scope>NUCLEOTIDE SEQUENCE [LARGE SCALE GENOMIC DNA]</scope>
</reference>
<dbReference type="PANTHER" id="PTHR13350">
    <property type="entry name" value="INTEGRATOR COMPLEX SUBUNIT 8"/>
    <property type="match status" value="1"/>
</dbReference>
<keyword evidence="6" id="KW-0677">Repeat</keyword>
<accession>A0A6L2PDG4</accession>
<evidence type="ECO:0000256" key="8">
    <source>
        <dbReference type="ARBA" id="ARBA00022833"/>
    </source>
</evidence>
<dbReference type="InterPro" id="IPR038751">
    <property type="entry name" value="INTS8"/>
</dbReference>
<dbReference type="SUPFAM" id="SSF57667">
    <property type="entry name" value="beta-beta-alpha zinc fingers"/>
    <property type="match status" value="1"/>
</dbReference>
<evidence type="ECO:0000259" key="11">
    <source>
        <dbReference type="PROSITE" id="PS50157"/>
    </source>
</evidence>
<dbReference type="InterPro" id="IPR036236">
    <property type="entry name" value="Znf_C2H2_sf"/>
</dbReference>
<evidence type="ECO:0000313" key="12">
    <source>
        <dbReference type="EMBL" id="GFG30603.1"/>
    </source>
</evidence>
<protein>
    <recommendedName>
        <fullName evidence="11">C2H2-type domain-containing protein</fullName>
    </recommendedName>
</protein>
<dbReference type="SMART" id="SM00355">
    <property type="entry name" value="ZnF_C2H2"/>
    <property type="match status" value="1"/>
</dbReference>
<feature type="domain" description="C2H2-type" evidence="11">
    <location>
        <begin position="91"/>
        <end position="118"/>
    </location>
</feature>
<dbReference type="InterPro" id="IPR057980">
    <property type="entry name" value="TPR_INTS8"/>
</dbReference>
<dbReference type="Gene3D" id="3.30.160.60">
    <property type="entry name" value="Classic Zinc Finger"/>
    <property type="match status" value="2"/>
</dbReference>
<keyword evidence="5" id="KW-0479">Metal-binding</keyword>
<evidence type="ECO:0000256" key="3">
    <source>
        <dbReference type="ARBA" id="ARBA00007147"/>
    </source>
</evidence>
<dbReference type="GO" id="GO:0032039">
    <property type="term" value="C:integrator complex"/>
    <property type="evidence" value="ECO:0007669"/>
    <property type="project" value="TreeGrafter"/>
</dbReference>
<evidence type="ECO:0000256" key="7">
    <source>
        <dbReference type="ARBA" id="ARBA00022771"/>
    </source>
</evidence>
<evidence type="ECO:0000256" key="10">
    <source>
        <dbReference type="PROSITE-ProRule" id="PRU00042"/>
    </source>
</evidence>
<sequence>MDFLRPEPGSCSETCLTSCHDKNQIIHIKVEDSKDVEEEDPLLIPFTPIKAEYEDSMEEHQLTHNEVCHEAFVLESTLKTHQWIRSTKHPHNCDICNKSFSSKSVLKVHQRIHSGERPYECDVCNRAFNNKDPSPTDLIVKFLAIAPYTKEAESKQNENEPPENKNEISGSKRSYKYLALKILALKVAAFLKWNLTVLERRLPLPMQLTLLQDLLYLTLEKDVDVETHLEMDLNSCPGHVLFAITLYHRWVLQAVMYSHLTMKQTRQPYIPVPGLQDPTFVPVNVSEDLIRGLDSQVANSIAVLTRVVAGTAVPTVPVFDTFVMLTEDSTDARQNWDKSVQISAVEFLCQVHFDLASFHFFREEYSVAGELFCKAAELRQQVDSEVSVYCTVSFEDLKGYSEACDITSPTTSAHNLSYQLQRAIRDQYTGVVSILQADNLHREIPQVYRDTLELDIQGAMSSRKFTVARDLLLQVQTLNVVRRVVTGTLTSGDYIHRLHQGGSKAVDFLFTALKHILQHCNLAEKKRVKLFVMQLVEGGDIEGVPEQLPPFLTELFSPSEIEEMSNKTLSVRQDVIDIPELLLKTDWDMMDFRVCNNARLETGSLEQQLLLSYNATEIRGLVEKLVAVNPAKSQWRINNKDFKQATDLLNAVEKEACNNSLNSGVMYKLVRLLSWERLLIQITEFLMEWPNNKLNTSTLAADCKQCLLALQSGESVIPRLEVMEHCAICLLNLGEWEYLIGLEKRWNYFEIAAAVGHACLDIAKYKGNKKVSRDAWDIVLPIFGPSAQKRSASGTTTLIHRDSPNNSSTHTRTTLSHFLARLRDSTALAVVISLLARLHNVLRDEPSLELNVDYAGLWPAVVSNANSYNLRSVGETLSQLLLQALQFHPTNVAWLKVMGDLNFVLGHHAVSLRYYLEAAIVVSDFFSQPIPRAAIDDHVYKRMIKCCTHLQCHTQAAVLCQFLEEVDYTTAFKSLGDIKSSTCSDAMDSFYSCIWDTTILEYLVYLHTKRGEHHRKQQAIKVIGLLELNANNNEEIQREAANIRKSRFLRAMARQYVC</sequence>
<proteinExistence type="inferred from homology"/>
<dbReference type="Pfam" id="PF25756">
    <property type="entry name" value="TPR_INTS8"/>
    <property type="match status" value="1"/>
</dbReference>
<evidence type="ECO:0000256" key="1">
    <source>
        <dbReference type="ARBA" id="ARBA00004123"/>
    </source>
</evidence>
<dbReference type="Pfam" id="PF00096">
    <property type="entry name" value="zf-C2H2"/>
    <property type="match status" value="1"/>
</dbReference>
<dbReference type="PROSITE" id="PS50157">
    <property type="entry name" value="ZINC_FINGER_C2H2_2"/>
    <property type="match status" value="1"/>
</dbReference>
<keyword evidence="8" id="KW-0862">Zinc</keyword>
<keyword evidence="4" id="KW-0158">Chromosome</keyword>
<dbReference type="PROSITE" id="PS00028">
    <property type="entry name" value="ZINC_FINGER_C2H2_1"/>
    <property type="match status" value="1"/>
</dbReference>
<dbReference type="FunFam" id="3.30.160.60:FF:001498">
    <property type="entry name" value="Zinc finger protein 404"/>
    <property type="match status" value="1"/>
</dbReference>
<dbReference type="EMBL" id="BLKM01010564">
    <property type="protein sequence ID" value="GFG30603.1"/>
    <property type="molecule type" value="Genomic_DNA"/>
</dbReference>
<comment type="subcellular location">
    <subcellularLocation>
        <location evidence="2">Chromosome</location>
    </subcellularLocation>
    <subcellularLocation>
        <location evidence="1">Nucleus</location>
    </subcellularLocation>
</comment>
<keyword evidence="13" id="KW-1185">Reference proteome</keyword>
<keyword evidence="9" id="KW-0539">Nucleus</keyword>
<comment type="caution">
    <text evidence="12">The sequence shown here is derived from an EMBL/GenBank/DDBJ whole genome shotgun (WGS) entry which is preliminary data.</text>
</comment>
<evidence type="ECO:0000256" key="9">
    <source>
        <dbReference type="ARBA" id="ARBA00023242"/>
    </source>
</evidence>
<dbReference type="AlphaFoldDB" id="A0A6L2PDG4"/>
<comment type="similarity">
    <text evidence="3">Belongs to the Integrator subunit 8 family.</text>
</comment>